<proteinExistence type="predicted"/>
<protein>
    <recommendedName>
        <fullName evidence="1">Tf2-1-like SH3-like domain-containing protein</fullName>
    </recommendedName>
</protein>
<dbReference type="Gene3D" id="2.40.50.40">
    <property type="match status" value="1"/>
</dbReference>
<evidence type="ECO:0000313" key="2">
    <source>
        <dbReference type="EMBL" id="KNE89530.1"/>
    </source>
</evidence>
<evidence type="ECO:0000259" key="1">
    <source>
        <dbReference type="Pfam" id="PF24626"/>
    </source>
</evidence>
<dbReference type="EMBL" id="AJIL01000337">
    <property type="protein sequence ID" value="KNE89530.1"/>
    <property type="molecule type" value="Genomic_DNA"/>
</dbReference>
<dbReference type="Proteomes" id="UP000054564">
    <property type="component" value="Unassembled WGS sequence"/>
</dbReference>
<dbReference type="AlphaFoldDB" id="A0A0L0URD6"/>
<dbReference type="STRING" id="1165861.A0A0L0URD6"/>
<evidence type="ECO:0000313" key="3">
    <source>
        <dbReference type="Proteomes" id="UP000054564"/>
    </source>
</evidence>
<comment type="caution">
    <text evidence="2">The sequence shown here is derived from an EMBL/GenBank/DDBJ whole genome shotgun (WGS) entry which is preliminary data.</text>
</comment>
<name>A0A0L0URD6_9BASI</name>
<keyword evidence="3" id="KW-1185">Reference proteome</keyword>
<sequence length="190" mass="22050">MAHAKEVQREYFDKRVRESHPYEVGDWVWLLRRNISSQRPSPKLDFKKLGPFRIEAVINPVVYRLTLPPELKRLHPVFHTALLLPFVDPKSFPGRKGPSAPRGPTTSRYREFDETDVESIIGYRQLSIQAHEWIHEYLVTWRNGSTADNSWVKGGLLALSLHPYIEEFHELYGDSSEILTADNAIRIPHP</sequence>
<feature type="domain" description="Tf2-1-like SH3-like" evidence="1">
    <location>
        <begin position="25"/>
        <end position="86"/>
    </location>
</feature>
<dbReference type="Pfam" id="PF24626">
    <property type="entry name" value="SH3_Tf2-1"/>
    <property type="match status" value="1"/>
</dbReference>
<gene>
    <name evidence="2" type="ORF">PSTG_17012</name>
</gene>
<dbReference type="OrthoDB" id="5101518at2759"/>
<reference evidence="3" key="1">
    <citation type="submission" date="2014-03" db="EMBL/GenBank/DDBJ databases">
        <title>The Genome Sequence of Puccinia striiformis f. sp. tritici PST-78.</title>
        <authorList>
            <consortium name="The Broad Institute Genome Sequencing Platform"/>
            <person name="Cuomo C."/>
            <person name="Hulbert S."/>
            <person name="Chen X."/>
            <person name="Walker B."/>
            <person name="Young S.K."/>
            <person name="Zeng Q."/>
            <person name="Gargeya S."/>
            <person name="Fitzgerald M."/>
            <person name="Haas B."/>
            <person name="Abouelleil A."/>
            <person name="Alvarado L."/>
            <person name="Arachchi H.M."/>
            <person name="Berlin A.M."/>
            <person name="Chapman S.B."/>
            <person name="Goldberg J."/>
            <person name="Griggs A."/>
            <person name="Gujja S."/>
            <person name="Hansen M."/>
            <person name="Howarth C."/>
            <person name="Imamovic A."/>
            <person name="Larimer J."/>
            <person name="McCowan C."/>
            <person name="Montmayeur A."/>
            <person name="Murphy C."/>
            <person name="Neiman D."/>
            <person name="Pearson M."/>
            <person name="Priest M."/>
            <person name="Roberts A."/>
            <person name="Saif S."/>
            <person name="Shea T."/>
            <person name="Sisk P."/>
            <person name="Sykes S."/>
            <person name="Wortman J."/>
            <person name="Nusbaum C."/>
            <person name="Birren B."/>
        </authorList>
    </citation>
    <scope>NUCLEOTIDE SEQUENCE [LARGE SCALE GENOMIC DNA]</scope>
    <source>
        <strain evidence="3">race PST-78</strain>
    </source>
</reference>
<organism evidence="2 3">
    <name type="scientific">Puccinia striiformis f. sp. tritici PST-78</name>
    <dbReference type="NCBI Taxonomy" id="1165861"/>
    <lineage>
        <taxon>Eukaryota</taxon>
        <taxon>Fungi</taxon>
        <taxon>Dikarya</taxon>
        <taxon>Basidiomycota</taxon>
        <taxon>Pucciniomycotina</taxon>
        <taxon>Pucciniomycetes</taxon>
        <taxon>Pucciniales</taxon>
        <taxon>Pucciniaceae</taxon>
        <taxon>Puccinia</taxon>
    </lineage>
</organism>
<dbReference type="InterPro" id="IPR056924">
    <property type="entry name" value="SH3_Tf2-1"/>
</dbReference>
<dbReference type="SUPFAM" id="SSF54160">
    <property type="entry name" value="Chromo domain-like"/>
    <property type="match status" value="1"/>
</dbReference>
<accession>A0A0L0URD6</accession>
<dbReference type="InterPro" id="IPR016197">
    <property type="entry name" value="Chromo-like_dom_sf"/>
</dbReference>